<evidence type="ECO:0000313" key="1">
    <source>
        <dbReference type="EMBL" id="RDU58836.1"/>
    </source>
</evidence>
<comment type="caution">
    <text evidence="1">The sequence shown here is derived from an EMBL/GenBank/DDBJ whole genome shotgun (WGS) entry which is preliminary data.</text>
</comment>
<sequence length="91" mass="10303">ARGNMNTDKKTNTYHAKYRELLEKLNIIGLNNIKAMYVGVNGKDKGKKPPKTIGRLVKQFQQNQDIKKPKPPKLIGRLATTIIMEDGLWIG</sequence>
<name>A0A3D8I1G5_9HELI</name>
<protein>
    <submittedName>
        <fullName evidence="1">Uncharacterized protein</fullName>
    </submittedName>
</protein>
<dbReference type="EMBL" id="NXLQ01000181">
    <property type="protein sequence ID" value="RDU58836.1"/>
    <property type="molecule type" value="Genomic_DNA"/>
</dbReference>
<dbReference type="Proteomes" id="UP000256379">
    <property type="component" value="Unassembled WGS sequence"/>
</dbReference>
<dbReference type="AlphaFoldDB" id="A0A3D8I1G5"/>
<gene>
    <name evidence="1" type="ORF">CQA53_11810</name>
</gene>
<evidence type="ECO:0000313" key="2">
    <source>
        <dbReference type="Proteomes" id="UP000256379"/>
    </source>
</evidence>
<organism evidence="1 2">
    <name type="scientific">Helicobacter didelphidarum</name>
    <dbReference type="NCBI Taxonomy" id="2040648"/>
    <lineage>
        <taxon>Bacteria</taxon>
        <taxon>Pseudomonadati</taxon>
        <taxon>Campylobacterota</taxon>
        <taxon>Epsilonproteobacteria</taxon>
        <taxon>Campylobacterales</taxon>
        <taxon>Helicobacteraceae</taxon>
        <taxon>Helicobacter</taxon>
    </lineage>
</organism>
<feature type="non-terminal residue" evidence="1">
    <location>
        <position position="1"/>
    </location>
</feature>
<proteinExistence type="predicted"/>
<accession>A0A3D8I1G5</accession>
<reference evidence="1 2" key="1">
    <citation type="submission" date="2018-04" db="EMBL/GenBank/DDBJ databases">
        <title>Novel Campyloabacter and Helicobacter Species and Strains.</title>
        <authorList>
            <person name="Mannion A.J."/>
            <person name="Shen Z."/>
            <person name="Fox J.G."/>
        </authorList>
    </citation>
    <scope>NUCLEOTIDE SEQUENCE [LARGE SCALE GENOMIC DNA]</scope>
    <source>
        <strain evidence="1 2">MIT 17-337</strain>
    </source>
</reference>
<keyword evidence="2" id="KW-1185">Reference proteome</keyword>